<dbReference type="Gene3D" id="3.40.50.620">
    <property type="entry name" value="HUPs"/>
    <property type="match status" value="1"/>
</dbReference>
<keyword evidence="2" id="KW-1185">Reference proteome</keyword>
<dbReference type="Proteomes" id="UP000462055">
    <property type="component" value="Unassembled WGS sequence"/>
</dbReference>
<proteinExistence type="predicted"/>
<dbReference type="InterPro" id="IPR014729">
    <property type="entry name" value="Rossmann-like_a/b/a_fold"/>
</dbReference>
<evidence type="ECO:0000313" key="2">
    <source>
        <dbReference type="Proteomes" id="UP000462055"/>
    </source>
</evidence>
<evidence type="ECO:0000313" key="1">
    <source>
        <dbReference type="EMBL" id="MWA04317.1"/>
    </source>
</evidence>
<gene>
    <name evidence="1" type="ORF">F8568_028850</name>
</gene>
<sequence>MDAELFEDLRRAAGAWPLGFVVIDLDAGTAAGLSQARISCGSISAAPLQLTVHAGTLHGSWDLLDLSAFWSTDRINLDEATRFLSMRVLYSTQTIFREVYTLTERATACFDGKGLDIVYPSAARHALPRELRSGADPVAVLEGLLTEVTGQWRAAPGRTAIELSGGMDSAVVAVALSDLHRASPHSVHTAVLNLPGEAGVQQMSRRDELIERLGLGPDHVVPVAEHAPFKPGGVRRAGVPFAPSDGNTAEATTVLQQRLVAAGVTTVFTGAAGDDLLDLRPEERRRLNRPRTLRSIPDWLGPSGRDALAWLEEGPAPAPVLKYTTLTGLEPRWPQTMRQGLWPVSPLATPELLRFAEQLPVQWRRRKVLFRRFLGRRGMSEAVVWPVLRENFAPVMETAMRRWGVPLLAEVIRSGSILADAGLIDPDAVLDVCEDARAGGPVEQLSRPLMLETSLRSMIGA</sequence>
<evidence type="ECO:0008006" key="3">
    <source>
        <dbReference type="Google" id="ProtNLM"/>
    </source>
</evidence>
<accession>A0A6I4MK48</accession>
<dbReference type="RefSeq" id="WP_151596836.1">
    <property type="nucleotide sequence ID" value="NZ_WBMS02000026.1"/>
</dbReference>
<dbReference type="SUPFAM" id="SSF52402">
    <property type="entry name" value="Adenine nucleotide alpha hydrolases-like"/>
    <property type="match status" value="1"/>
</dbReference>
<protein>
    <recommendedName>
        <fullName evidence="3">Asparagine synthase</fullName>
    </recommendedName>
</protein>
<reference evidence="1" key="1">
    <citation type="submission" date="2019-12" db="EMBL/GenBank/DDBJ databases">
        <title>Actinomadura physcomitrii sp. nov., a novel actinomycete isolated from moss [Physcomitrium sphaericum (Ludw) Fuernr].</title>
        <authorList>
            <person name="Zhuang X."/>
        </authorList>
    </citation>
    <scope>NUCLEOTIDE SEQUENCE [LARGE SCALE GENOMIC DNA]</scope>
    <source>
        <strain evidence="1">LD22</strain>
    </source>
</reference>
<comment type="caution">
    <text evidence="1">The sequence shown here is derived from an EMBL/GenBank/DDBJ whole genome shotgun (WGS) entry which is preliminary data.</text>
</comment>
<name>A0A6I4MK48_9ACTN</name>
<dbReference type="AlphaFoldDB" id="A0A6I4MK48"/>
<dbReference type="EMBL" id="WBMS02000026">
    <property type="protein sequence ID" value="MWA04317.1"/>
    <property type="molecule type" value="Genomic_DNA"/>
</dbReference>
<organism evidence="1 2">
    <name type="scientific">Actinomadura physcomitrii</name>
    <dbReference type="NCBI Taxonomy" id="2650748"/>
    <lineage>
        <taxon>Bacteria</taxon>
        <taxon>Bacillati</taxon>
        <taxon>Actinomycetota</taxon>
        <taxon>Actinomycetes</taxon>
        <taxon>Streptosporangiales</taxon>
        <taxon>Thermomonosporaceae</taxon>
        <taxon>Actinomadura</taxon>
    </lineage>
</organism>